<keyword evidence="3" id="KW-1185">Reference proteome</keyword>
<dbReference type="Proteomes" id="UP000308730">
    <property type="component" value="Unassembled WGS sequence"/>
</dbReference>
<proteinExistence type="predicted"/>
<feature type="transmembrane region" description="Helical" evidence="1">
    <location>
        <begin position="24"/>
        <end position="44"/>
    </location>
</feature>
<keyword evidence="1" id="KW-0812">Transmembrane</keyword>
<feature type="transmembrane region" description="Helical" evidence="1">
    <location>
        <begin position="64"/>
        <end position="87"/>
    </location>
</feature>
<evidence type="ECO:0000313" key="3">
    <source>
        <dbReference type="Proteomes" id="UP000308730"/>
    </source>
</evidence>
<evidence type="ECO:0000256" key="1">
    <source>
        <dbReference type="SAM" id="Phobius"/>
    </source>
</evidence>
<dbReference type="EMBL" id="SGPM01000079">
    <property type="protein sequence ID" value="THH30482.1"/>
    <property type="molecule type" value="Genomic_DNA"/>
</dbReference>
<reference evidence="2 3" key="1">
    <citation type="submission" date="2019-02" db="EMBL/GenBank/DDBJ databases">
        <title>Genome sequencing of the rare red list fungi Antrodiella citrinella (Flaviporus citrinellus).</title>
        <authorList>
            <person name="Buettner E."/>
            <person name="Kellner H."/>
        </authorList>
    </citation>
    <scope>NUCLEOTIDE SEQUENCE [LARGE SCALE GENOMIC DNA]</scope>
    <source>
        <strain evidence="2 3">DSM 108506</strain>
    </source>
</reference>
<dbReference type="PANTHER" id="PTHR37992">
    <property type="entry name" value="EXPRESSED PROTEIN"/>
    <property type="match status" value="1"/>
</dbReference>
<gene>
    <name evidence="2" type="ORF">EUX98_g3694</name>
</gene>
<dbReference type="AlphaFoldDB" id="A0A4S4MVX0"/>
<dbReference type="InterPro" id="IPR013920">
    <property type="entry name" value="DUF1774_fun"/>
</dbReference>
<feature type="transmembrane region" description="Helical" evidence="1">
    <location>
        <begin position="123"/>
        <end position="147"/>
    </location>
</feature>
<evidence type="ECO:0000313" key="2">
    <source>
        <dbReference type="EMBL" id="THH30482.1"/>
    </source>
</evidence>
<keyword evidence="1" id="KW-0472">Membrane</keyword>
<protein>
    <submittedName>
        <fullName evidence="2">Uncharacterized protein</fullName>
    </submittedName>
</protein>
<sequence>MEVAPFDFNHPAMRDYLSLVRLQVLTPLSLLINIATVMVCSIVIDPGLGQISKLHPAAIAPEPYMIAIYIIAIYLGQIGYCLLLVLARKPETKNTMVKGVGLPLVFANWIMAGWAIAWLFQAFLVSTILLGVLLALLIYANVVLLIYHPPTSERPFDIALIHAPLRAFMILPLGVLFPYSLFVTLGWTWTPGDPAYYGDHKLAGMGFMLGVNLLGLVVIVLRRDIVWCIAASWICASIWTLKPKAFAVFITVVIFTIVHPLALVTSALLLRFHKREGAIALPPDENANHTEVHRGPREVDAEALWG</sequence>
<organism evidence="2 3">
    <name type="scientific">Antrodiella citrinella</name>
    <dbReference type="NCBI Taxonomy" id="2447956"/>
    <lineage>
        <taxon>Eukaryota</taxon>
        <taxon>Fungi</taxon>
        <taxon>Dikarya</taxon>
        <taxon>Basidiomycota</taxon>
        <taxon>Agaricomycotina</taxon>
        <taxon>Agaricomycetes</taxon>
        <taxon>Polyporales</taxon>
        <taxon>Steccherinaceae</taxon>
        <taxon>Antrodiella</taxon>
    </lineage>
</organism>
<feature type="transmembrane region" description="Helical" evidence="1">
    <location>
        <begin position="99"/>
        <end position="117"/>
    </location>
</feature>
<keyword evidence="1" id="KW-1133">Transmembrane helix</keyword>
<dbReference type="OrthoDB" id="3342455at2759"/>
<feature type="transmembrane region" description="Helical" evidence="1">
    <location>
        <begin position="168"/>
        <end position="190"/>
    </location>
</feature>
<name>A0A4S4MVX0_9APHY</name>
<feature type="transmembrane region" description="Helical" evidence="1">
    <location>
        <begin position="202"/>
        <end position="220"/>
    </location>
</feature>
<dbReference type="PANTHER" id="PTHR37992:SF1">
    <property type="entry name" value="DUF1774-DOMAIN-CONTAINING PROTEIN"/>
    <property type="match status" value="1"/>
</dbReference>
<feature type="transmembrane region" description="Helical" evidence="1">
    <location>
        <begin position="247"/>
        <end position="270"/>
    </location>
</feature>
<accession>A0A4S4MVX0</accession>
<comment type="caution">
    <text evidence="2">The sequence shown here is derived from an EMBL/GenBank/DDBJ whole genome shotgun (WGS) entry which is preliminary data.</text>
</comment>
<feature type="transmembrane region" description="Helical" evidence="1">
    <location>
        <begin position="225"/>
        <end position="241"/>
    </location>
</feature>